<dbReference type="InterPro" id="IPR036390">
    <property type="entry name" value="WH_DNA-bd_sf"/>
</dbReference>
<dbReference type="InterPro" id="IPR000595">
    <property type="entry name" value="cNMP-bd_dom"/>
</dbReference>
<dbReference type="Pfam" id="PF00027">
    <property type="entry name" value="cNMP_binding"/>
    <property type="match status" value="1"/>
</dbReference>
<dbReference type="SMART" id="SM00100">
    <property type="entry name" value="cNMP"/>
    <property type="match status" value="1"/>
</dbReference>
<organism evidence="6 7">
    <name type="scientific">Aliidongia dinghuensis</name>
    <dbReference type="NCBI Taxonomy" id="1867774"/>
    <lineage>
        <taxon>Bacteria</taxon>
        <taxon>Pseudomonadati</taxon>
        <taxon>Pseudomonadota</taxon>
        <taxon>Alphaproteobacteria</taxon>
        <taxon>Rhodospirillales</taxon>
        <taxon>Dongiaceae</taxon>
        <taxon>Aliidongia</taxon>
    </lineage>
</organism>
<evidence type="ECO:0000259" key="5">
    <source>
        <dbReference type="PROSITE" id="PS51063"/>
    </source>
</evidence>
<dbReference type="PANTHER" id="PTHR24567:SF74">
    <property type="entry name" value="HTH-TYPE TRANSCRIPTIONAL REGULATOR ARCR"/>
    <property type="match status" value="1"/>
</dbReference>
<reference evidence="6" key="1">
    <citation type="journal article" date="2014" name="Int. J. Syst. Evol. Microbiol.">
        <title>Complete genome sequence of Corynebacterium casei LMG S-19264T (=DSM 44701T), isolated from a smear-ripened cheese.</title>
        <authorList>
            <consortium name="US DOE Joint Genome Institute (JGI-PGF)"/>
            <person name="Walter F."/>
            <person name="Albersmeier A."/>
            <person name="Kalinowski J."/>
            <person name="Ruckert C."/>
        </authorList>
    </citation>
    <scope>NUCLEOTIDE SEQUENCE</scope>
    <source>
        <strain evidence="6">CGMCC 1.15725</strain>
    </source>
</reference>
<dbReference type="PROSITE" id="PS51063">
    <property type="entry name" value="HTH_CRP_2"/>
    <property type="match status" value="1"/>
</dbReference>
<feature type="domain" description="HTH crp-type" evidence="5">
    <location>
        <begin position="151"/>
        <end position="224"/>
    </location>
</feature>
<dbReference type="InterPro" id="IPR018490">
    <property type="entry name" value="cNMP-bd_dom_sf"/>
</dbReference>
<dbReference type="GO" id="GO:0005829">
    <property type="term" value="C:cytosol"/>
    <property type="evidence" value="ECO:0007669"/>
    <property type="project" value="TreeGrafter"/>
</dbReference>
<dbReference type="PANTHER" id="PTHR24567">
    <property type="entry name" value="CRP FAMILY TRANSCRIPTIONAL REGULATORY PROTEIN"/>
    <property type="match status" value="1"/>
</dbReference>
<dbReference type="InterPro" id="IPR050397">
    <property type="entry name" value="Env_Response_Regulators"/>
</dbReference>
<dbReference type="Proteomes" id="UP000646365">
    <property type="component" value="Unassembled WGS sequence"/>
</dbReference>
<proteinExistence type="predicted"/>
<dbReference type="Gene3D" id="1.10.10.10">
    <property type="entry name" value="Winged helix-like DNA-binding domain superfamily/Winged helix DNA-binding domain"/>
    <property type="match status" value="1"/>
</dbReference>
<comment type="caution">
    <text evidence="6">The sequence shown here is derived from an EMBL/GenBank/DDBJ whole genome shotgun (WGS) entry which is preliminary data.</text>
</comment>
<dbReference type="CDD" id="cd00038">
    <property type="entry name" value="CAP_ED"/>
    <property type="match status" value="1"/>
</dbReference>
<keyword evidence="3" id="KW-0804">Transcription</keyword>
<dbReference type="Gene3D" id="2.60.120.10">
    <property type="entry name" value="Jelly Rolls"/>
    <property type="match status" value="1"/>
</dbReference>
<dbReference type="GO" id="GO:0003700">
    <property type="term" value="F:DNA-binding transcription factor activity"/>
    <property type="evidence" value="ECO:0007669"/>
    <property type="project" value="TreeGrafter"/>
</dbReference>
<keyword evidence="7" id="KW-1185">Reference proteome</keyword>
<dbReference type="InterPro" id="IPR012318">
    <property type="entry name" value="HTH_CRP"/>
</dbReference>
<feature type="domain" description="Cyclic nucleotide-binding" evidence="4">
    <location>
        <begin position="17"/>
        <end position="137"/>
    </location>
</feature>
<gene>
    <name evidence="6" type="ORF">GCM10011611_21440</name>
</gene>
<dbReference type="EMBL" id="BMJQ01000005">
    <property type="protein sequence ID" value="GGF15374.1"/>
    <property type="molecule type" value="Genomic_DNA"/>
</dbReference>
<sequence length="253" mass="27637">MVRIAFDKELVLASNFLLQHLNRDELRELAATTSLTDYGPRAVIFQKGDPGTSMMAVIRGRVKICTHSLEGKELVLNIINRGGVFGEIALLDGEPRTADAVTLEETNLLVLERTRFVPFLADHPDVALRLISMLCKRLRQTSEHLEDTMFLEAPSRLARCLLRLASAFGKPDGTGVRLDIKLSQQQLGCLIGVSRESINKHLGEWQRDGLIGVESGYITLIDQGALEAIGCAEPGNAAAELAARAQSAAPRIL</sequence>
<dbReference type="AlphaFoldDB" id="A0A8J3E3D1"/>
<evidence type="ECO:0000313" key="6">
    <source>
        <dbReference type="EMBL" id="GGF15374.1"/>
    </source>
</evidence>
<dbReference type="PROSITE" id="PS50042">
    <property type="entry name" value="CNMP_BINDING_3"/>
    <property type="match status" value="1"/>
</dbReference>
<reference evidence="6" key="2">
    <citation type="submission" date="2020-09" db="EMBL/GenBank/DDBJ databases">
        <authorList>
            <person name="Sun Q."/>
            <person name="Zhou Y."/>
        </authorList>
    </citation>
    <scope>NUCLEOTIDE SEQUENCE</scope>
    <source>
        <strain evidence="6">CGMCC 1.15725</strain>
    </source>
</reference>
<dbReference type="Pfam" id="PF13545">
    <property type="entry name" value="HTH_Crp_2"/>
    <property type="match status" value="1"/>
</dbReference>
<name>A0A8J3E3D1_9PROT</name>
<evidence type="ECO:0000256" key="3">
    <source>
        <dbReference type="ARBA" id="ARBA00023163"/>
    </source>
</evidence>
<dbReference type="RefSeq" id="WP_189045480.1">
    <property type="nucleotide sequence ID" value="NZ_BMJQ01000005.1"/>
</dbReference>
<dbReference type="InterPro" id="IPR014710">
    <property type="entry name" value="RmlC-like_jellyroll"/>
</dbReference>
<protein>
    <submittedName>
        <fullName evidence="6">Transcriptional regulator</fullName>
    </submittedName>
</protein>
<dbReference type="GO" id="GO:0003677">
    <property type="term" value="F:DNA binding"/>
    <property type="evidence" value="ECO:0007669"/>
    <property type="project" value="UniProtKB-KW"/>
</dbReference>
<dbReference type="SUPFAM" id="SSF46785">
    <property type="entry name" value="Winged helix' DNA-binding domain"/>
    <property type="match status" value="1"/>
</dbReference>
<evidence type="ECO:0000256" key="1">
    <source>
        <dbReference type="ARBA" id="ARBA00023015"/>
    </source>
</evidence>
<dbReference type="SUPFAM" id="SSF51206">
    <property type="entry name" value="cAMP-binding domain-like"/>
    <property type="match status" value="1"/>
</dbReference>
<evidence type="ECO:0000256" key="2">
    <source>
        <dbReference type="ARBA" id="ARBA00023125"/>
    </source>
</evidence>
<dbReference type="SMART" id="SM00419">
    <property type="entry name" value="HTH_CRP"/>
    <property type="match status" value="1"/>
</dbReference>
<keyword evidence="2" id="KW-0238">DNA-binding</keyword>
<dbReference type="PROSITE" id="PS00889">
    <property type="entry name" value="CNMP_BINDING_2"/>
    <property type="match status" value="1"/>
</dbReference>
<evidence type="ECO:0000313" key="7">
    <source>
        <dbReference type="Proteomes" id="UP000646365"/>
    </source>
</evidence>
<dbReference type="InterPro" id="IPR018488">
    <property type="entry name" value="cNMP-bd_CS"/>
</dbReference>
<evidence type="ECO:0000259" key="4">
    <source>
        <dbReference type="PROSITE" id="PS50042"/>
    </source>
</evidence>
<keyword evidence="1" id="KW-0805">Transcription regulation</keyword>
<accession>A0A8J3E3D1</accession>
<dbReference type="InterPro" id="IPR036388">
    <property type="entry name" value="WH-like_DNA-bd_sf"/>
</dbReference>